<comment type="caution">
    <text evidence="3">The sequence shown here is derived from an EMBL/GenBank/DDBJ whole genome shotgun (WGS) entry which is preliminary data.</text>
</comment>
<keyword evidence="4" id="KW-1185">Reference proteome</keyword>
<dbReference type="Pfam" id="PF25597">
    <property type="entry name" value="SH3_retrovirus"/>
    <property type="match status" value="1"/>
</dbReference>
<proteinExistence type="predicted"/>
<protein>
    <recommendedName>
        <fullName evidence="2">Retroviral polymerase SH3-like domain-containing protein</fullName>
    </recommendedName>
</protein>
<evidence type="ECO:0000256" key="1">
    <source>
        <dbReference type="SAM" id="MobiDB-lite"/>
    </source>
</evidence>
<reference evidence="3 4" key="1">
    <citation type="submission" date="2023-02" db="EMBL/GenBank/DDBJ databases">
        <title>LHISI_Scaffold_Assembly.</title>
        <authorList>
            <person name="Stuart O.P."/>
            <person name="Cleave R."/>
            <person name="Magrath M.J.L."/>
            <person name="Mikheyev A.S."/>
        </authorList>
    </citation>
    <scope>NUCLEOTIDE SEQUENCE [LARGE SCALE GENOMIC DNA]</scope>
    <source>
        <strain evidence="3">Daus_M_001</strain>
        <tissue evidence="3">Leg muscle</tissue>
    </source>
</reference>
<dbReference type="InterPro" id="IPR057670">
    <property type="entry name" value="SH3_retrovirus"/>
</dbReference>
<evidence type="ECO:0000313" key="3">
    <source>
        <dbReference type="EMBL" id="KAJ8892258.1"/>
    </source>
</evidence>
<feature type="region of interest" description="Disordered" evidence="1">
    <location>
        <begin position="123"/>
        <end position="160"/>
    </location>
</feature>
<gene>
    <name evidence="3" type="ORF">PR048_004838</name>
</gene>
<dbReference type="EMBL" id="JARBHB010000002">
    <property type="protein sequence ID" value="KAJ8892258.1"/>
    <property type="molecule type" value="Genomic_DNA"/>
</dbReference>
<evidence type="ECO:0000313" key="4">
    <source>
        <dbReference type="Proteomes" id="UP001159363"/>
    </source>
</evidence>
<dbReference type="Proteomes" id="UP001159363">
    <property type="component" value="Chromosome 2"/>
</dbReference>
<sequence>MQDHLLKWFIMGGNKPMTTPFDPGIDLEADGSEETATLVKDKKLQSRAEECILLGFQEGLKAYSLWNLNREKIIVSKDVVFKEDVFSFKDSISRTNEMHEEHEILNVEAEDGIFNLGEEIQEELSEKNPDELTEQVRNGVRDPCVETGEEDNISESDTSY</sequence>
<evidence type="ECO:0000259" key="2">
    <source>
        <dbReference type="Pfam" id="PF25597"/>
    </source>
</evidence>
<accession>A0ABQ9I6J5</accession>
<feature type="domain" description="Retroviral polymerase SH3-like" evidence="2">
    <location>
        <begin position="40"/>
        <end position="91"/>
    </location>
</feature>
<name>A0ABQ9I6J5_9NEOP</name>
<organism evidence="3 4">
    <name type="scientific">Dryococelus australis</name>
    <dbReference type="NCBI Taxonomy" id="614101"/>
    <lineage>
        <taxon>Eukaryota</taxon>
        <taxon>Metazoa</taxon>
        <taxon>Ecdysozoa</taxon>
        <taxon>Arthropoda</taxon>
        <taxon>Hexapoda</taxon>
        <taxon>Insecta</taxon>
        <taxon>Pterygota</taxon>
        <taxon>Neoptera</taxon>
        <taxon>Polyneoptera</taxon>
        <taxon>Phasmatodea</taxon>
        <taxon>Verophasmatodea</taxon>
        <taxon>Anareolatae</taxon>
        <taxon>Phasmatidae</taxon>
        <taxon>Eurycanthinae</taxon>
        <taxon>Dryococelus</taxon>
    </lineage>
</organism>